<evidence type="ECO:0000313" key="4">
    <source>
        <dbReference type="Proteomes" id="UP000177025"/>
    </source>
</evidence>
<feature type="domain" description="PASTA" evidence="2">
    <location>
        <begin position="169"/>
        <end position="234"/>
    </location>
</feature>
<reference evidence="3 4" key="1">
    <citation type="journal article" date="2016" name="Nat. Commun.">
        <title>Thousands of microbial genomes shed light on interconnected biogeochemical processes in an aquifer system.</title>
        <authorList>
            <person name="Anantharaman K."/>
            <person name="Brown C.T."/>
            <person name="Hug L.A."/>
            <person name="Sharon I."/>
            <person name="Castelle C.J."/>
            <person name="Probst A.J."/>
            <person name="Thomas B.C."/>
            <person name="Singh A."/>
            <person name="Wilkins M.J."/>
            <person name="Karaoz U."/>
            <person name="Brodie E.L."/>
            <person name="Williams K.H."/>
            <person name="Hubbard S.S."/>
            <person name="Banfield J.F."/>
        </authorList>
    </citation>
    <scope>NUCLEOTIDE SEQUENCE [LARGE SCALE GENOMIC DNA]</scope>
</reference>
<dbReference type="SMART" id="SM00740">
    <property type="entry name" value="PASTA"/>
    <property type="match status" value="3"/>
</dbReference>
<organism evidence="3 4">
    <name type="scientific">candidate division WOR-3 bacterium RBG_13_43_14</name>
    <dbReference type="NCBI Taxonomy" id="1802590"/>
    <lineage>
        <taxon>Bacteria</taxon>
        <taxon>Bacteria division WOR-3</taxon>
    </lineage>
</organism>
<comment type="caution">
    <text evidence="3">The sequence shown here is derived from an EMBL/GenBank/DDBJ whole genome shotgun (WGS) entry which is preliminary data.</text>
</comment>
<dbReference type="Proteomes" id="UP000177025">
    <property type="component" value="Unassembled WGS sequence"/>
</dbReference>
<keyword evidence="1" id="KW-0472">Membrane</keyword>
<dbReference type="Gene3D" id="3.30.10.20">
    <property type="match status" value="3"/>
</dbReference>
<proteinExistence type="predicted"/>
<evidence type="ECO:0000259" key="2">
    <source>
        <dbReference type="PROSITE" id="PS51178"/>
    </source>
</evidence>
<dbReference type="Pfam" id="PF03793">
    <property type="entry name" value="PASTA"/>
    <property type="match status" value="3"/>
</dbReference>
<feature type="domain" description="PASTA" evidence="2">
    <location>
        <begin position="34"/>
        <end position="100"/>
    </location>
</feature>
<feature type="transmembrane region" description="Helical" evidence="1">
    <location>
        <begin position="6"/>
        <end position="26"/>
    </location>
</feature>
<sequence length="234" mass="25691">MKKILIYFTIILIFFVIGIVIANFLIMPSIVRMGKTVLVSNVCNMTLEQAIDELKKKKLEGVVIERRYDAVIEEGKVIIQEPLPDTKVKEGRIINLAISLGPETIIIPDLKGVDIEKAKLIIGRLEMKIEEIVYEFSDSVAAERVLRTVPQADEETKKGDKVLLIVSKGGQLKMPSLIGQQLEIAKAKIMGLGLVLGDVKDIEGSGEKGSVLLQNPEADQVVEAGDTVSLMVVK</sequence>
<dbReference type="CDD" id="cd06577">
    <property type="entry name" value="PASTA_pknB"/>
    <property type="match status" value="3"/>
</dbReference>
<dbReference type="EMBL" id="MEUM01000080">
    <property type="protein sequence ID" value="OGC42155.1"/>
    <property type="molecule type" value="Genomic_DNA"/>
</dbReference>
<keyword evidence="1" id="KW-0812">Transmembrane</keyword>
<accession>A0A1F4UB34</accession>
<gene>
    <name evidence="3" type="ORF">A2Y85_00965</name>
</gene>
<feature type="domain" description="PASTA" evidence="2">
    <location>
        <begin position="101"/>
        <end position="168"/>
    </location>
</feature>
<keyword evidence="1" id="KW-1133">Transmembrane helix</keyword>
<evidence type="ECO:0000256" key="1">
    <source>
        <dbReference type="SAM" id="Phobius"/>
    </source>
</evidence>
<dbReference type="AlphaFoldDB" id="A0A1F4UB34"/>
<protein>
    <recommendedName>
        <fullName evidence="2">PASTA domain-containing protein</fullName>
    </recommendedName>
</protein>
<dbReference type="PROSITE" id="PS51178">
    <property type="entry name" value="PASTA"/>
    <property type="match status" value="3"/>
</dbReference>
<name>A0A1F4UB34_UNCW3</name>
<evidence type="ECO:0000313" key="3">
    <source>
        <dbReference type="EMBL" id="OGC42155.1"/>
    </source>
</evidence>
<dbReference type="InterPro" id="IPR005543">
    <property type="entry name" value="PASTA_dom"/>
</dbReference>